<name>A0A1S1LVM6_MYCCH</name>
<dbReference type="AlphaFoldDB" id="A0A1S1LVM6"/>
<gene>
    <name evidence="1" type="ORF">BKG82_06595</name>
</gene>
<evidence type="ECO:0000313" key="2">
    <source>
        <dbReference type="Proteomes" id="UP000180043"/>
    </source>
</evidence>
<dbReference type="Proteomes" id="UP000180043">
    <property type="component" value="Unassembled WGS sequence"/>
</dbReference>
<proteinExistence type="predicted"/>
<protein>
    <submittedName>
        <fullName evidence="1">Uncharacterized protein</fullName>
    </submittedName>
</protein>
<accession>A0A1S1LVM6</accession>
<dbReference type="RefSeq" id="WP_057969797.1">
    <property type="nucleotide sequence ID" value="NZ_MLII01000028.1"/>
</dbReference>
<sequence length="183" mass="20102">MEIAALVISALSFLVAGFGTHLANKRASEALSASRKSAVDARWFAVQEAVQRLIGFDPTAEPVGERLQNLRITMIGLVDQLEGWDGIDSWLEAERTLGATMSRQVMEGSAQGDTVEQRVKNLEPLMSWAHALSRNLRTFRSTGYDAGVLAGLQANAEAIVRSTHERHGWELPPLTDPRVRPLK</sequence>
<reference evidence="1 2" key="1">
    <citation type="submission" date="2016-10" db="EMBL/GenBank/DDBJ databases">
        <title>Evaluation of Human, Veterinary and Environmental Mycobacterium chelonae Isolates by Core Genome Phylogenomic Analysis, Targeted Gene Comparison, and Anti-microbial Susceptibility Patterns: A Tale of Mistaken Identities.</title>
        <authorList>
            <person name="Fogelson S.B."/>
            <person name="Camus A.C."/>
            <person name="Lorenz W."/>
            <person name="Vasireddy R."/>
            <person name="Vasireddy S."/>
            <person name="Smith T."/>
            <person name="Brown-Elliott B.A."/>
            <person name="Wallace R.J.Jr."/>
            <person name="Hasan N.A."/>
            <person name="Reischl U."/>
            <person name="Sanchez S."/>
        </authorList>
    </citation>
    <scope>NUCLEOTIDE SEQUENCE [LARGE SCALE GENOMIC DNA]</scope>
    <source>
        <strain evidence="1 2">15515</strain>
    </source>
</reference>
<organism evidence="1 2">
    <name type="scientific">Mycobacteroides chelonae</name>
    <name type="common">Mycobacterium chelonae</name>
    <dbReference type="NCBI Taxonomy" id="1774"/>
    <lineage>
        <taxon>Bacteria</taxon>
        <taxon>Bacillati</taxon>
        <taxon>Actinomycetota</taxon>
        <taxon>Actinomycetes</taxon>
        <taxon>Mycobacteriales</taxon>
        <taxon>Mycobacteriaceae</taxon>
        <taxon>Mycobacteroides</taxon>
    </lineage>
</organism>
<evidence type="ECO:0000313" key="1">
    <source>
        <dbReference type="EMBL" id="OHU60145.1"/>
    </source>
</evidence>
<comment type="caution">
    <text evidence="1">The sequence shown here is derived from an EMBL/GenBank/DDBJ whole genome shotgun (WGS) entry which is preliminary data.</text>
</comment>
<dbReference type="EMBL" id="MLIQ01000011">
    <property type="protein sequence ID" value="OHU60145.1"/>
    <property type="molecule type" value="Genomic_DNA"/>
</dbReference>